<dbReference type="InterPro" id="IPR005773">
    <property type="entry name" value="T3SS_YscR-like"/>
</dbReference>
<evidence type="ECO:0000256" key="6">
    <source>
        <dbReference type="ARBA" id="ARBA00023136"/>
    </source>
</evidence>
<evidence type="ECO:0000256" key="4">
    <source>
        <dbReference type="ARBA" id="ARBA00022692"/>
    </source>
</evidence>
<evidence type="ECO:0000256" key="3">
    <source>
        <dbReference type="ARBA" id="ARBA00022475"/>
    </source>
</evidence>
<evidence type="ECO:0000256" key="5">
    <source>
        <dbReference type="ARBA" id="ARBA00022989"/>
    </source>
</evidence>
<keyword evidence="4 7" id="KW-0812">Transmembrane</keyword>
<keyword evidence="9" id="KW-1185">Reference proteome</keyword>
<dbReference type="OrthoDB" id="9805111at2"/>
<protein>
    <submittedName>
        <fullName evidence="8">EscR/YscR/HrcR family type III secretion system export apparatus protein</fullName>
    </submittedName>
</protein>
<reference evidence="8 9" key="1">
    <citation type="submission" date="2018-07" db="EMBL/GenBank/DDBJ databases">
        <title>The draft genome of Phyllobacterium salinisoli.</title>
        <authorList>
            <person name="Liu L."/>
            <person name="Li L."/>
            <person name="Zhang X."/>
            <person name="Liang L."/>
        </authorList>
    </citation>
    <scope>NUCLEOTIDE SEQUENCE [LARGE SCALE GENOMIC DNA]</scope>
    <source>
        <strain evidence="8 9">LLAN61</strain>
    </source>
</reference>
<dbReference type="PRINTS" id="PR01302">
    <property type="entry name" value="TYPE3IMPPROT"/>
</dbReference>
<dbReference type="Pfam" id="PF00813">
    <property type="entry name" value="FliP"/>
    <property type="match status" value="1"/>
</dbReference>
<comment type="caution">
    <text evidence="7">Lacks conserved residue(s) required for the propagation of feature annotation.</text>
</comment>
<accession>A0A368JXE5</accession>
<feature type="transmembrane region" description="Helical" evidence="7">
    <location>
        <begin position="12"/>
        <end position="41"/>
    </location>
</feature>
<dbReference type="EMBL" id="QOZG01000025">
    <property type="protein sequence ID" value="RCS21564.1"/>
    <property type="molecule type" value="Genomic_DNA"/>
</dbReference>
<dbReference type="GO" id="GO:0009306">
    <property type="term" value="P:protein secretion"/>
    <property type="evidence" value="ECO:0007669"/>
    <property type="project" value="UniProtKB-UniRule"/>
</dbReference>
<dbReference type="NCBIfam" id="NF009438">
    <property type="entry name" value="PRK12797.1"/>
    <property type="match status" value="1"/>
</dbReference>
<keyword evidence="3 7" id="KW-1003">Cell membrane</keyword>
<evidence type="ECO:0000313" key="8">
    <source>
        <dbReference type="EMBL" id="RCS21564.1"/>
    </source>
</evidence>
<organism evidence="8 9">
    <name type="scientific">Phyllobacterium salinisoli</name>
    <dbReference type="NCBI Taxonomy" id="1899321"/>
    <lineage>
        <taxon>Bacteria</taxon>
        <taxon>Pseudomonadati</taxon>
        <taxon>Pseudomonadota</taxon>
        <taxon>Alphaproteobacteria</taxon>
        <taxon>Hyphomicrobiales</taxon>
        <taxon>Phyllobacteriaceae</taxon>
        <taxon>Phyllobacterium</taxon>
    </lineage>
</organism>
<dbReference type="GO" id="GO:0005886">
    <property type="term" value="C:plasma membrane"/>
    <property type="evidence" value="ECO:0007669"/>
    <property type="project" value="UniProtKB-SubCell"/>
</dbReference>
<gene>
    <name evidence="8" type="ORF">DUT91_23275</name>
</gene>
<evidence type="ECO:0000256" key="7">
    <source>
        <dbReference type="RuleBase" id="RU362070"/>
    </source>
</evidence>
<feature type="transmembrane region" description="Helical" evidence="7">
    <location>
        <begin position="158"/>
        <end position="185"/>
    </location>
</feature>
<dbReference type="AlphaFoldDB" id="A0A368JXE5"/>
<dbReference type="Proteomes" id="UP000253420">
    <property type="component" value="Unassembled WGS sequence"/>
</dbReference>
<name>A0A368JXE5_9HYPH</name>
<keyword evidence="5 7" id="KW-1133">Transmembrane helix</keyword>
<dbReference type="RefSeq" id="WP_114442817.1">
    <property type="nucleotide sequence ID" value="NZ_QOZG01000025.1"/>
</dbReference>
<sequence>MPNNLPALLPSIFLVMALGLLPFLVAMGTAFTKISIVLSLLRNALGLQQAPSTLVINSIALTLTIFIMAPLGQSIAQQIAQADITSYDWDNLSKIFHIVNNTYKEYLNRYVSERELAFFMDAARKLWPPSLQDQITRTNMLILLPAHVTSEITRAFEIAFLLFLPFLVIDMVVSNILLAMGAMMVSPMIVSLPIKILLFVASDGWGRLIHNLVLSYI</sequence>
<comment type="caution">
    <text evidence="8">The sequence shown here is derived from an EMBL/GenBank/DDBJ whole genome shotgun (WGS) entry which is preliminary data.</text>
</comment>
<dbReference type="PANTHER" id="PTHR30587:SF2">
    <property type="entry name" value="SURFACE PRESENTATION OF ANTIGENS PROTEIN SPAP"/>
    <property type="match status" value="1"/>
</dbReference>
<dbReference type="NCBIfam" id="TIGR01102">
    <property type="entry name" value="yscR"/>
    <property type="match status" value="1"/>
</dbReference>
<evidence type="ECO:0000313" key="9">
    <source>
        <dbReference type="Proteomes" id="UP000253420"/>
    </source>
</evidence>
<feature type="transmembrane region" description="Helical" evidence="7">
    <location>
        <begin position="53"/>
        <end position="71"/>
    </location>
</feature>
<dbReference type="PANTHER" id="PTHR30587">
    <property type="entry name" value="FLAGELLAR BIOSYNTHETIC PROTEIN FLIP"/>
    <property type="match status" value="1"/>
</dbReference>
<dbReference type="InterPro" id="IPR005838">
    <property type="entry name" value="T3SS_IM_P"/>
</dbReference>
<keyword evidence="6 7" id="KW-0472">Membrane</keyword>
<evidence type="ECO:0000256" key="2">
    <source>
        <dbReference type="ARBA" id="ARBA00006257"/>
    </source>
</evidence>
<comment type="similarity">
    <text evidence="2 7">Belongs to the FliP/MopC/SpaP family.</text>
</comment>
<proteinExistence type="inferred from homology"/>
<evidence type="ECO:0000256" key="1">
    <source>
        <dbReference type="ARBA" id="ARBA00004651"/>
    </source>
</evidence>
<comment type="subcellular location">
    <subcellularLocation>
        <location evidence="1">Cell membrane</location>
        <topology evidence="1">Multi-pass membrane protein</topology>
    </subcellularLocation>
</comment>